<gene>
    <name evidence="1" type="ORF">RclHR1_09390002</name>
</gene>
<evidence type="ECO:0000313" key="2">
    <source>
        <dbReference type="Proteomes" id="UP000247702"/>
    </source>
</evidence>
<dbReference type="InterPro" id="IPR001611">
    <property type="entry name" value="Leu-rich_rpt"/>
</dbReference>
<sequence>MGFNSNLHNMESLDDIIEAVNKNIKKRHIELKGNDPKAKKFIELVCGKQKPIYSSKLTYLEIPYYNPLSSFSNRVLNQLKAYSNLRYLNLCRSGIMGDKALCGMVGSCRKIEYLNISFCQGIIDRSLIKIADSCQALQEFHFACAYLISERFISHILNSCPNLQRFSIPGSCQRKNRCDILVKKLLTVEKHLNVEKHFSVEYLDFGRYVYVAKTSICNAIHSCPNLQHLNLSFCGITDATIKEISRLCFYLKYLNLEGCANITKEVIDQLVSLNPNIYIKNFKETLSPPDLIGAVRNHLVQNNVFSRQILAQRLQRLLDLSMRDNLQWYSDPGLARSIVWSSDHQLRRICWATPVQQKNKWIIRQVFYNPSWKCGQKPPYSDSATATTAIQKHSILSSRISPLTCKIRCYARRELDF</sequence>
<dbReference type="PANTHER" id="PTHR13318">
    <property type="entry name" value="PARTNER OF PAIRED, ISOFORM B-RELATED"/>
    <property type="match status" value="1"/>
</dbReference>
<reference evidence="1 2" key="1">
    <citation type="submission" date="2017-11" db="EMBL/GenBank/DDBJ databases">
        <title>The genome of Rhizophagus clarus HR1 reveals common genetic basis of auxotrophy among arbuscular mycorrhizal fungi.</title>
        <authorList>
            <person name="Kobayashi Y."/>
        </authorList>
    </citation>
    <scope>NUCLEOTIDE SEQUENCE [LARGE SCALE GENOMIC DNA]</scope>
    <source>
        <strain evidence="1 2">HR1</strain>
    </source>
</reference>
<comment type="caution">
    <text evidence="1">The sequence shown here is derived from an EMBL/GenBank/DDBJ whole genome shotgun (WGS) entry which is preliminary data.</text>
</comment>
<dbReference type="EMBL" id="BEXD01004358">
    <property type="protein sequence ID" value="GBC10146.1"/>
    <property type="molecule type" value="Genomic_DNA"/>
</dbReference>
<dbReference type="SUPFAM" id="SSF52047">
    <property type="entry name" value="RNI-like"/>
    <property type="match status" value="1"/>
</dbReference>
<dbReference type="Pfam" id="PF13516">
    <property type="entry name" value="LRR_6"/>
    <property type="match status" value="2"/>
</dbReference>
<dbReference type="Gene3D" id="3.80.10.10">
    <property type="entry name" value="Ribonuclease Inhibitor"/>
    <property type="match status" value="1"/>
</dbReference>
<dbReference type="GO" id="GO:0019005">
    <property type="term" value="C:SCF ubiquitin ligase complex"/>
    <property type="evidence" value="ECO:0007669"/>
    <property type="project" value="TreeGrafter"/>
</dbReference>
<dbReference type="SMART" id="SM00367">
    <property type="entry name" value="LRR_CC"/>
    <property type="match status" value="5"/>
</dbReference>
<dbReference type="GO" id="GO:0031146">
    <property type="term" value="P:SCF-dependent proteasomal ubiquitin-dependent protein catabolic process"/>
    <property type="evidence" value="ECO:0007669"/>
    <property type="project" value="TreeGrafter"/>
</dbReference>
<dbReference type="InterPro" id="IPR032675">
    <property type="entry name" value="LRR_dom_sf"/>
</dbReference>
<protein>
    <recommendedName>
        <fullName evidence="3">F-box domain-containing protein</fullName>
    </recommendedName>
</protein>
<dbReference type="AlphaFoldDB" id="A0A2Z6S4I8"/>
<dbReference type="InterPro" id="IPR006553">
    <property type="entry name" value="Leu-rich_rpt_Cys-con_subtyp"/>
</dbReference>
<dbReference type="Proteomes" id="UP000247702">
    <property type="component" value="Unassembled WGS sequence"/>
</dbReference>
<keyword evidence="2" id="KW-1185">Reference proteome</keyword>
<proteinExistence type="predicted"/>
<name>A0A2Z6S4I8_9GLOM</name>
<organism evidence="1 2">
    <name type="scientific">Rhizophagus clarus</name>
    <dbReference type="NCBI Taxonomy" id="94130"/>
    <lineage>
        <taxon>Eukaryota</taxon>
        <taxon>Fungi</taxon>
        <taxon>Fungi incertae sedis</taxon>
        <taxon>Mucoromycota</taxon>
        <taxon>Glomeromycotina</taxon>
        <taxon>Glomeromycetes</taxon>
        <taxon>Glomerales</taxon>
        <taxon>Glomeraceae</taxon>
        <taxon>Rhizophagus</taxon>
    </lineage>
</organism>
<accession>A0A2Z6S4I8</accession>
<evidence type="ECO:0008006" key="3">
    <source>
        <dbReference type="Google" id="ProtNLM"/>
    </source>
</evidence>
<evidence type="ECO:0000313" key="1">
    <source>
        <dbReference type="EMBL" id="GBC10146.1"/>
    </source>
</evidence>